<reference evidence="2 3" key="1">
    <citation type="submission" date="2013-11" db="EMBL/GenBank/DDBJ databases">
        <title>Single cell genomics of uncultured Tannerella BU063 (oral taxon 286).</title>
        <authorList>
            <person name="Beall C.J."/>
            <person name="Campbell A.G."/>
            <person name="Griffen A.L."/>
            <person name="Podar M."/>
            <person name="Leys E.J."/>
        </authorList>
    </citation>
    <scope>NUCLEOTIDE SEQUENCE [LARGE SCALE GENOMIC DNA]</scope>
    <source>
        <strain evidence="2">Cell 5</strain>
    </source>
</reference>
<protein>
    <submittedName>
        <fullName evidence="2">Uncharacterized protein</fullName>
    </submittedName>
</protein>
<dbReference type="EMBL" id="AYYC01000731">
    <property type="protein sequence ID" value="ETK03663.1"/>
    <property type="molecule type" value="Genomic_DNA"/>
</dbReference>
<dbReference type="InterPro" id="IPR024363">
    <property type="entry name" value="DUF3853"/>
</dbReference>
<feature type="compositionally biased region" description="Basic and acidic residues" evidence="1">
    <location>
        <begin position="116"/>
        <end position="127"/>
    </location>
</feature>
<dbReference type="PATRIC" id="fig|1410950.3.peg.1897"/>
<comment type="caution">
    <text evidence="2">The sequence shown here is derived from an EMBL/GenBank/DDBJ whole genome shotgun (WGS) entry which is preliminary data.</text>
</comment>
<dbReference type="Pfam" id="PF12964">
    <property type="entry name" value="DUF3853"/>
    <property type="match status" value="1"/>
</dbReference>
<feature type="region of interest" description="Disordered" evidence="1">
    <location>
        <begin position="116"/>
        <end position="137"/>
    </location>
</feature>
<name>W2C9G6_9BACT</name>
<evidence type="ECO:0000313" key="2">
    <source>
        <dbReference type="EMBL" id="ETK03663.1"/>
    </source>
</evidence>
<gene>
    <name evidence="2" type="ORF">T229_12470</name>
</gene>
<dbReference type="Proteomes" id="UP000018872">
    <property type="component" value="Unassembled WGS sequence"/>
</dbReference>
<accession>W2C9G6</accession>
<sequence length="137" mass="15176">MPTGDTRLIDLSVDELEDVITRTVKRALAAELPQALTEAERRTEDGVLKVGRERYDFGIDGIARTFGVSRTTARRIKRSGVIDEAISQCGRSITINQTRALELTRGTRLGAMATAARREMDKSEKRTTKQAAQQEAL</sequence>
<organism evidence="2 3">
    <name type="scientific">Tannerella sp. oral taxon BU063 isolate Cell 5</name>
    <dbReference type="NCBI Taxonomy" id="1410950"/>
    <lineage>
        <taxon>Bacteria</taxon>
        <taxon>Pseudomonadati</taxon>
        <taxon>Bacteroidota</taxon>
        <taxon>Bacteroidia</taxon>
        <taxon>Bacteroidales</taxon>
        <taxon>Tannerellaceae</taxon>
        <taxon>Tannerella</taxon>
    </lineage>
</organism>
<dbReference type="AlphaFoldDB" id="W2C9G6"/>
<evidence type="ECO:0000313" key="3">
    <source>
        <dbReference type="Proteomes" id="UP000018872"/>
    </source>
</evidence>
<evidence type="ECO:0000256" key="1">
    <source>
        <dbReference type="SAM" id="MobiDB-lite"/>
    </source>
</evidence>
<proteinExistence type="predicted"/>